<comment type="caution">
    <text evidence="2">The sequence shown here is derived from an EMBL/GenBank/DDBJ whole genome shotgun (WGS) entry which is preliminary data.</text>
</comment>
<feature type="region of interest" description="Disordered" evidence="1">
    <location>
        <begin position="64"/>
        <end position="84"/>
    </location>
</feature>
<proteinExistence type="predicted"/>
<evidence type="ECO:0000313" key="3">
    <source>
        <dbReference type="Proteomes" id="UP000735302"/>
    </source>
</evidence>
<organism evidence="2 3">
    <name type="scientific">Plakobranchus ocellatus</name>
    <dbReference type="NCBI Taxonomy" id="259542"/>
    <lineage>
        <taxon>Eukaryota</taxon>
        <taxon>Metazoa</taxon>
        <taxon>Spiralia</taxon>
        <taxon>Lophotrochozoa</taxon>
        <taxon>Mollusca</taxon>
        <taxon>Gastropoda</taxon>
        <taxon>Heterobranchia</taxon>
        <taxon>Euthyneura</taxon>
        <taxon>Panpulmonata</taxon>
        <taxon>Sacoglossa</taxon>
        <taxon>Placobranchoidea</taxon>
        <taxon>Plakobranchidae</taxon>
        <taxon>Plakobranchus</taxon>
    </lineage>
</organism>
<reference evidence="2 3" key="1">
    <citation type="journal article" date="2021" name="Elife">
        <title>Chloroplast acquisition without the gene transfer in kleptoplastic sea slugs, Plakobranchus ocellatus.</title>
        <authorList>
            <person name="Maeda T."/>
            <person name="Takahashi S."/>
            <person name="Yoshida T."/>
            <person name="Shimamura S."/>
            <person name="Takaki Y."/>
            <person name="Nagai Y."/>
            <person name="Toyoda A."/>
            <person name="Suzuki Y."/>
            <person name="Arimoto A."/>
            <person name="Ishii H."/>
            <person name="Satoh N."/>
            <person name="Nishiyama T."/>
            <person name="Hasebe M."/>
            <person name="Maruyama T."/>
            <person name="Minagawa J."/>
            <person name="Obokata J."/>
            <person name="Shigenobu S."/>
        </authorList>
    </citation>
    <scope>NUCLEOTIDE SEQUENCE [LARGE SCALE GENOMIC DNA]</scope>
</reference>
<evidence type="ECO:0000256" key="1">
    <source>
        <dbReference type="SAM" id="MobiDB-lite"/>
    </source>
</evidence>
<protein>
    <submittedName>
        <fullName evidence="2">Uncharacterized protein</fullName>
    </submittedName>
</protein>
<feature type="compositionally biased region" description="Polar residues" evidence="1">
    <location>
        <begin position="65"/>
        <end position="84"/>
    </location>
</feature>
<dbReference type="Proteomes" id="UP000735302">
    <property type="component" value="Unassembled WGS sequence"/>
</dbReference>
<feature type="region of interest" description="Disordered" evidence="1">
    <location>
        <begin position="1"/>
        <end position="21"/>
    </location>
</feature>
<evidence type="ECO:0000313" key="2">
    <source>
        <dbReference type="EMBL" id="GFN93204.1"/>
    </source>
</evidence>
<keyword evidence="3" id="KW-1185">Reference proteome</keyword>
<name>A0AAV3ZF46_9GAST</name>
<sequence length="84" mass="9750">MSNHAEEAQHNGSNGWQDEETLARKQRRYYKNFEKLFVLRKKVYDKLNIKPSYLFLPPRLEYLEQNGQPNGHGLNNGNGADSQG</sequence>
<dbReference type="AlphaFoldDB" id="A0AAV3ZF46"/>
<accession>A0AAV3ZF46</accession>
<gene>
    <name evidence="2" type="ORF">PoB_001971000</name>
</gene>
<dbReference type="EMBL" id="BLXT01002317">
    <property type="protein sequence ID" value="GFN93204.1"/>
    <property type="molecule type" value="Genomic_DNA"/>
</dbReference>